<keyword evidence="2" id="KW-1185">Reference proteome</keyword>
<dbReference type="EMBL" id="JAWXYG010000002">
    <property type="protein sequence ID" value="KAK4281866.1"/>
    <property type="molecule type" value="Genomic_DNA"/>
</dbReference>
<accession>A0AAE1N3R3</accession>
<proteinExistence type="predicted"/>
<reference evidence="1" key="1">
    <citation type="submission" date="2023-10" db="EMBL/GenBank/DDBJ databases">
        <title>Chromosome-level genome of the transformable northern wattle, Acacia crassicarpa.</title>
        <authorList>
            <person name="Massaro I."/>
            <person name="Sinha N.R."/>
            <person name="Poethig S."/>
            <person name="Leichty A.R."/>
        </authorList>
    </citation>
    <scope>NUCLEOTIDE SEQUENCE</scope>
    <source>
        <strain evidence="1">Acra3RX</strain>
        <tissue evidence="1">Leaf</tissue>
    </source>
</reference>
<name>A0AAE1N3R3_9FABA</name>
<dbReference type="Proteomes" id="UP001293593">
    <property type="component" value="Unassembled WGS sequence"/>
</dbReference>
<evidence type="ECO:0000313" key="1">
    <source>
        <dbReference type="EMBL" id="KAK4281866.1"/>
    </source>
</evidence>
<gene>
    <name evidence="1" type="ORF">QN277_013312</name>
</gene>
<evidence type="ECO:0000313" key="2">
    <source>
        <dbReference type="Proteomes" id="UP001293593"/>
    </source>
</evidence>
<comment type="caution">
    <text evidence="1">The sequence shown here is derived from an EMBL/GenBank/DDBJ whole genome shotgun (WGS) entry which is preliminary data.</text>
</comment>
<sequence length="73" mass="8702">MEKTTSIQKLRQRSRVERQDFKMLTKLRFKCKDGWVKQFRNDHQPLRRPPAREGGCMAECTERRSSSKCGMNL</sequence>
<protein>
    <submittedName>
        <fullName evidence="1">Uncharacterized protein</fullName>
    </submittedName>
</protein>
<dbReference type="AlphaFoldDB" id="A0AAE1N3R3"/>
<organism evidence="1 2">
    <name type="scientific">Acacia crassicarpa</name>
    <name type="common">northern wattle</name>
    <dbReference type="NCBI Taxonomy" id="499986"/>
    <lineage>
        <taxon>Eukaryota</taxon>
        <taxon>Viridiplantae</taxon>
        <taxon>Streptophyta</taxon>
        <taxon>Embryophyta</taxon>
        <taxon>Tracheophyta</taxon>
        <taxon>Spermatophyta</taxon>
        <taxon>Magnoliopsida</taxon>
        <taxon>eudicotyledons</taxon>
        <taxon>Gunneridae</taxon>
        <taxon>Pentapetalae</taxon>
        <taxon>rosids</taxon>
        <taxon>fabids</taxon>
        <taxon>Fabales</taxon>
        <taxon>Fabaceae</taxon>
        <taxon>Caesalpinioideae</taxon>
        <taxon>mimosoid clade</taxon>
        <taxon>Acacieae</taxon>
        <taxon>Acacia</taxon>
    </lineage>
</organism>